<dbReference type="KEGG" id="coh:EAV92_01955"/>
<feature type="transmembrane region" description="Helical" evidence="1">
    <location>
        <begin position="17"/>
        <end position="38"/>
    </location>
</feature>
<accession>A0A3G3JTA3</accession>
<proteinExistence type="predicted"/>
<feature type="transmembrane region" description="Helical" evidence="1">
    <location>
        <begin position="158"/>
        <end position="178"/>
    </location>
</feature>
<feature type="transmembrane region" description="Helical" evidence="1">
    <location>
        <begin position="100"/>
        <end position="122"/>
    </location>
</feature>
<sequence length="179" mass="19494">MIKHPNNSMKLEPKDDWLYGFIASAIGILGFAIWFWALQNGFVRSLSFFADLVYSAAIGGASVGKSLWAGIVSIIVIVVVLTAAGNRLGESKRGWMEASAYLGGTQAWFGAAYLVNGLIAFVLWKFSLVLMIGLLLLNLCTLLFAAVELHEVTSGRRFVFFGIVIGVYVIAIGVLYTMF</sequence>
<dbReference type="AlphaFoldDB" id="A0A3G3JTA3"/>
<protein>
    <recommendedName>
        <fullName evidence="4">Yip1 domain-containing protein</fullName>
    </recommendedName>
</protein>
<evidence type="ECO:0000313" key="2">
    <source>
        <dbReference type="EMBL" id="AYQ71455.1"/>
    </source>
</evidence>
<keyword evidence="1" id="KW-0472">Membrane</keyword>
<evidence type="ECO:0000313" key="3">
    <source>
        <dbReference type="Proteomes" id="UP000269097"/>
    </source>
</evidence>
<evidence type="ECO:0000256" key="1">
    <source>
        <dbReference type="SAM" id="Phobius"/>
    </source>
</evidence>
<gene>
    <name evidence="2" type="ORF">EAV92_01955</name>
</gene>
<dbReference type="EMBL" id="CP033433">
    <property type="protein sequence ID" value="AYQ71455.1"/>
    <property type="molecule type" value="Genomic_DNA"/>
</dbReference>
<keyword evidence="1" id="KW-0812">Transmembrane</keyword>
<name>A0A3G3JTA3_9BACL</name>
<organism evidence="2 3">
    <name type="scientific">Cohnella candidum</name>
    <dbReference type="NCBI Taxonomy" id="2674991"/>
    <lineage>
        <taxon>Bacteria</taxon>
        <taxon>Bacillati</taxon>
        <taxon>Bacillota</taxon>
        <taxon>Bacilli</taxon>
        <taxon>Bacillales</taxon>
        <taxon>Paenibacillaceae</taxon>
        <taxon>Cohnella</taxon>
    </lineage>
</organism>
<evidence type="ECO:0008006" key="4">
    <source>
        <dbReference type="Google" id="ProtNLM"/>
    </source>
</evidence>
<feature type="transmembrane region" description="Helical" evidence="1">
    <location>
        <begin position="128"/>
        <end position="146"/>
    </location>
</feature>
<keyword evidence="1" id="KW-1133">Transmembrane helix</keyword>
<feature type="transmembrane region" description="Helical" evidence="1">
    <location>
        <begin position="67"/>
        <end position="88"/>
    </location>
</feature>
<reference evidence="2 3" key="1">
    <citation type="submission" date="2018-10" db="EMBL/GenBank/DDBJ databases">
        <title>Genome Sequence of Cohnella sp.</title>
        <authorList>
            <person name="Srinivasan S."/>
            <person name="Kim M.K."/>
        </authorList>
    </citation>
    <scope>NUCLEOTIDE SEQUENCE [LARGE SCALE GENOMIC DNA]</scope>
    <source>
        <strain evidence="2 3">18JY8-7</strain>
    </source>
</reference>
<dbReference type="Proteomes" id="UP000269097">
    <property type="component" value="Chromosome"/>
</dbReference>
<keyword evidence="3" id="KW-1185">Reference proteome</keyword>